<protein>
    <submittedName>
        <fullName evidence="1">Uncharacterized protein</fullName>
    </submittedName>
</protein>
<dbReference type="EMBL" id="UZAL01041010">
    <property type="protein sequence ID" value="VDP77884.1"/>
    <property type="molecule type" value="Genomic_DNA"/>
</dbReference>
<name>A0A183PWI9_9TREM</name>
<dbReference type="Proteomes" id="UP000269396">
    <property type="component" value="Unassembled WGS sequence"/>
</dbReference>
<gene>
    <name evidence="1" type="ORF">SMTD_LOCUS18723</name>
</gene>
<sequence length="47" mass="5399">MSYKWDLFEPISVVPFQFVVVRGKGDFAKFDLVFTLLVSFENAIKGL</sequence>
<reference evidence="1 2" key="1">
    <citation type="submission" date="2018-11" db="EMBL/GenBank/DDBJ databases">
        <authorList>
            <consortium name="Pathogen Informatics"/>
        </authorList>
    </citation>
    <scope>NUCLEOTIDE SEQUENCE [LARGE SCALE GENOMIC DNA]</scope>
    <source>
        <strain>Denwood</strain>
        <strain evidence="2">Zambia</strain>
    </source>
</reference>
<evidence type="ECO:0000313" key="1">
    <source>
        <dbReference type="EMBL" id="VDP77884.1"/>
    </source>
</evidence>
<keyword evidence="2" id="KW-1185">Reference proteome</keyword>
<dbReference type="AlphaFoldDB" id="A0A183PWI9"/>
<evidence type="ECO:0000313" key="2">
    <source>
        <dbReference type="Proteomes" id="UP000269396"/>
    </source>
</evidence>
<organism evidence="1 2">
    <name type="scientific">Schistosoma mattheei</name>
    <dbReference type="NCBI Taxonomy" id="31246"/>
    <lineage>
        <taxon>Eukaryota</taxon>
        <taxon>Metazoa</taxon>
        <taxon>Spiralia</taxon>
        <taxon>Lophotrochozoa</taxon>
        <taxon>Platyhelminthes</taxon>
        <taxon>Trematoda</taxon>
        <taxon>Digenea</taxon>
        <taxon>Strigeidida</taxon>
        <taxon>Schistosomatoidea</taxon>
        <taxon>Schistosomatidae</taxon>
        <taxon>Schistosoma</taxon>
    </lineage>
</organism>
<proteinExistence type="predicted"/>
<accession>A0A183PWI9</accession>